<accession>A0A7J0F596</accession>
<gene>
    <name evidence="1" type="ORF">Acr_09g0003340</name>
</gene>
<reference evidence="1 2" key="1">
    <citation type="submission" date="2019-07" db="EMBL/GenBank/DDBJ databases">
        <title>De Novo Assembly of kiwifruit Actinidia rufa.</title>
        <authorList>
            <person name="Sugita-Konishi S."/>
            <person name="Sato K."/>
            <person name="Mori E."/>
            <person name="Abe Y."/>
            <person name="Kisaki G."/>
            <person name="Hamano K."/>
            <person name="Suezawa K."/>
            <person name="Otani M."/>
            <person name="Fukuda T."/>
            <person name="Manabe T."/>
            <person name="Gomi K."/>
            <person name="Tabuchi M."/>
            <person name="Akimitsu K."/>
            <person name="Kataoka I."/>
        </authorList>
    </citation>
    <scope>NUCLEOTIDE SEQUENCE [LARGE SCALE GENOMIC DNA]</scope>
    <source>
        <strain evidence="2">cv. Fuchu</strain>
    </source>
</reference>
<evidence type="ECO:0000313" key="1">
    <source>
        <dbReference type="EMBL" id="GFY93888.1"/>
    </source>
</evidence>
<dbReference type="AlphaFoldDB" id="A0A7J0F596"/>
<organism evidence="1 2">
    <name type="scientific">Actinidia rufa</name>
    <dbReference type="NCBI Taxonomy" id="165716"/>
    <lineage>
        <taxon>Eukaryota</taxon>
        <taxon>Viridiplantae</taxon>
        <taxon>Streptophyta</taxon>
        <taxon>Embryophyta</taxon>
        <taxon>Tracheophyta</taxon>
        <taxon>Spermatophyta</taxon>
        <taxon>Magnoliopsida</taxon>
        <taxon>eudicotyledons</taxon>
        <taxon>Gunneridae</taxon>
        <taxon>Pentapetalae</taxon>
        <taxon>asterids</taxon>
        <taxon>Ericales</taxon>
        <taxon>Actinidiaceae</taxon>
        <taxon>Actinidia</taxon>
    </lineage>
</organism>
<dbReference type="OrthoDB" id="1684493at2759"/>
<dbReference type="EMBL" id="BJWL01000009">
    <property type="protein sequence ID" value="GFY93888.1"/>
    <property type="molecule type" value="Genomic_DNA"/>
</dbReference>
<sequence>MGTRRMPGSPRVQALMLHLKFGGIYLHRLAAIGWWGCSWVCPATISDLWWDGFSNSFKEVEKLVGNDLLCDNMVLMESEKRADLLKREYC</sequence>
<comment type="caution">
    <text evidence="1">The sequence shown here is derived from an EMBL/GenBank/DDBJ whole genome shotgun (WGS) entry which is preliminary data.</text>
</comment>
<keyword evidence="2" id="KW-1185">Reference proteome</keyword>
<proteinExistence type="predicted"/>
<dbReference type="Proteomes" id="UP000585474">
    <property type="component" value="Unassembled WGS sequence"/>
</dbReference>
<evidence type="ECO:0000313" key="2">
    <source>
        <dbReference type="Proteomes" id="UP000585474"/>
    </source>
</evidence>
<protein>
    <submittedName>
        <fullName evidence="1">Uncharacterized protein</fullName>
    </submittedName>
</protein>
<name>A0A7J0F596_9ERIC</name>